<feature type="transmembrane region" description="Helical" evidence="8">
    <location>
        <begin position="185"/>
        <end position="202"/>
    </location>
</feature>
<feature type="transmembrane region" description="Helical" evidence="8">
    <location>
        <begin position="80"/>
        <end position="102"/>
    </location>
</feature>
<name>A0AA95F6E7_9BACL</name>
<protein>
    <submittedName>
        <fullName evidence="9">Endospore germination permease</fullName>
    </submittedName>
</protein>
<keyword evidence="6 8" id="KW-1133">Transmembrane helix</keyword>
<dbReference type="InterPro" id="IPR004761">
    <property type="entry name" value="Spore_GerAB"/>
</dbReference>
<evidence type="ECO:0000256" key="8">
    <source>
        <dbReference type="SAM" id="Phobius"/>
    </source>
</evidence>
<feature type="transmembrane region" description="Helical" evidence="8">
    <location>
        <begin position="326"/>
        <end position="348"/>
    </location>
</feature>
<comment type="subcellular location">
    <subcellularLocation>
        <location evidence="1">Membrane</location>
        <topology evidence="1">Multi-pass membrane protein</topology>
    </subcellularLocation>
</comment>
<evidence type="ECO:0000256" key="2">
    <source>
        <dbReference type="ARBA" id="ARBA00007998"/>
    </source>
</evidence>
<dbReference type="NCBIfam" id="TIGR00912">
    <property type="entry name" value="2A0309"/>
    <property type="match status" value="1"/>
</dbReference>
<dbReference type="GO" id="GO:0016020">
    <property type="term" value="C:membrane"/>
    <property type="evidence" value="ECO:0007669"/>
    <property type="project" value="UniProtKB-SubCell"/>
</dbReference>
<evidence type="ECO:0000256" key="6">
    <source>
        <dbReference type="ARBA" id="ARBA00022989"/>
    </source>
</evidence>
<proteinExistence type="inferred from homology"/>
<dbReference type="GO" id="GO:0009847">
    <property type="term" value="P:spore germination"/>
    <property type="evidence" value="ECO:0007669"/>
    <property type="project" value="InterPro"/>
</dbReference>
<comment type="similarity">
    <text evidence="2">Belongs to the amino acid-polyamine-organocation (APC) superfamily. Spore germination protein (SGP) (TC 2.A.3.9) family.</text>
</comment>
<feature type="transmembrane region" description="Helical" evidence="8">
    <location>
        <begin position="40"/>
        <end position="59"/>
    </location>
</feature>
<evidence type="ECO:0000256" key="5">
    <source>
        <dbReference type="ARBA" id="ARBA00022692"/>
    </source>
</evidence>
<evidence type="ECO:0000256" key="4">
    <source>
        <dbReference type="ARBA" id="ARBA00022544"/>
    </source>
</evidence>
<reference evidence="9" key="1">
    <citation type="submission" date="2023-03" db="EMBL/GenBank/DDBJ databases">
        <title>Andean soil-derived lignocellulolytic bacterial consortium as a source of novel taxa and putative plastic-active enzymes.</title>
        <authorList>
            <person name="Diaz-Garcia L."/>
            <person name="Chuvochina M."/>
            <person name="Feuerriegel G."/>
            <person name="Bunk B."/>
            <person name="Sproer C."/>
            <person name="Streit W.R."/>
            <person name="Rodriguez L.M."/>
            <person name="Overmann J."/>
            <person name="Jimenez D.J."/>
        </authorList>
    </citation>
    <scope>NUCLEOTIDE SEQUENCE</scope>
    <source>
        <strain evidence="9">MAG 2441</strain>
    </source>
</reference>
<keyword evidence="10" id="KW-1185">Reference proteome</keyword>
<feature type="transmembrane region" description="Helical" evidence="8">
    <location>
        <begin position="7"/>
        <end position="28"/>
    </location>
</feature>
<feature type="transmembrane region" description="Helical" evidence="8">
    <location>
        <begin position="297"/>
        <end position="314"/>
    </location>
</feature>
<dbReference type="Pfam" id="PF03845">
    <property type="entry name" value="Spore_permease"/>
    <property type="match status" value="1"/>
</dbReference>
<feature type="transmembrane region" description="Helical" evidence="8">
    <location>
        <begin position="140"/>
        <end position="165"/>
    </location>
</feature>
<organism evidence="9 10">
    <name type="scientific">Candidatus Cohnella colombiensis</name>
    <dbReference type="NCBI Taxonomy" id="3121368"/>
    <lineage>
        <taxon>Bacteria</taxon>
        <taxon>Bacillati</taxon>
        <taxon>Bacillota</taxon>
        <taxon>Bacilli</taxon>
        <taxon>Bacillales</taxon>
        <taxon>Paenibacillaceae</taxon>
        <taxon>Cohnella</taxon>
    </lineage>
</organism>
<dbReference type="EMBL" id="CP119317">
    <property type="protein sequence ID" value="WEK55835.1"/>
    <property type="molecule type" value="Genomic_DNA"/>
</dbReference>
<dbReference type="Proteomes" id="UP001178662">
    <property type="component" value="Chromosome"/>
</dbReference>
<evidence type="ECO:0000313" key="10">
    <source>
        <dbReference type="Proteomes" id="UP001178662"/>
    </source>
</evidence>
<evidence type="ECO:0000313" key="9">
    <source>
        <dbReference type="EMBL" id="WEK55835.1"/>
    </source>
</evidence>
<keyword evidence="4" id="KW-0309">Germination</keyword>
<dbReference type="PANTHER" id="PTHR34975:SF2">
    <property type="entry name" value="SPORE GERMINATION PROTEIN A2"/>
    <property type="match status" value="1"/>
</dbReference>
<feature type="transmembrane region" description="Helical" evidence="8">
    <location>
        <begin position="270"/>
        <end position="288"/>
    </location>
</feature>
<keyword evidence="5 8" id="KW-0812">Transmembrane</keyword>
<feature type="transmembrane region" description="Helical" evidence="8">
    <location>
        <begin position="214"/>
        <end position="235"/>
    </location>
</feature>
<sequence length="358" mass="40979">MNNEKYSFLQISCIAMLSVGLLNHVLAIPVILDVSGRDSWIAVIVSTILFIPVFIMIGYMMRKTDQQQIFDWLKSHYGKFISMFFMIIFSIILFSSSALALLDMTNWTTTSYLPNTPKTVVSLVFIALIYYAVSGGFRTIAFASSILLPFVILLGEFVMISNIPYKDYSLLLPILEHGSKPVWNGIMYSSSGFIELILFILVQHQLRKTVKKRHMLYIGLIVSGLTLGPLMGAIAEFGPAEASMQRYPAYEEWRLVTLGKYVEHLDFLSIFQWMSGAFIRTSIFLIFSTKFYSKPKLFLYIYMALLIGAVVYPFGDIALQETFKRVYFPIYFFSLFTCFIILFLMILFSKKSTVVKQT</sequence>
<evidence type="ECO:0000256" key="7">
    <source>
        <dbReference type="ARBA" id="ARBA00023136"/>
    </source>
</evidence>
<feature type="transmembrane region" description="Helical" evidence="8">
    <location>
        <begin position="114"/>
        <end position="133"/>
    </location>
</feature>
<gene>
    <name evidence="9" type="ORF">P0Y55_07250</name>
</gene>
<accession>A0AA95F6E7</accession>
<dbReference type="AlphaFoldDB" id="A0AA95F6E7"/>
<keyword evidence="7 8" id="KW-0472">Membrane</keyword>
<evidence type="ECO:0000256" key="1">
    <source>
        <dbReference type="ARBA" id="ARBA00004141"/>
    </source>
</evidence>
<keyword evidence="3" id="KW-0813">Transport</keyword>
<dbReference type="PANTHER" id="PTHR34975">
    <property type="entry name" value="SPORE GERMINATION PROTEIN A2"/>
    <property type="match status" value="1"/>
</dbReference>
<evidence type="ECO:0000256" key="3">
    <source>
        <dbReference type="ARBA" id="ARBA00022448"/>
    </source>
</evidence>